<dbReference type="EMBL" id="LYPB01000050">
    <property type="protein sequence ID" value="OAS20720.1"/>
    <property type="molecule type" value="Genomic_DNA"/>
</dbReference>
<comment type="subcellular location">
    <subcellularLocation>
        <location evidence="1">Cell envelope</location>
    </subcellularLocation>
</comment>
<feature type="domain" description="Fe/B12 periplasmic-binding" evidence="7">
    <location>
        <begin position="67"/>
        <end position="326"/>
    </location>
</feature>
<evidence type="ECO:0000256" key="3">
    <source>
        <dbReference type="ARBA" id="ARBA00022448"/>
    </source>
</evidence>
<dbReference type="Gene3D" id="3.40.50.1980">
    <property type="entry name" value="Nitrogenase molybdenum iron protein domain"/>
    <property type="match status" value="2"/>
</dbReference>
<feature type="region of interest" description="Disordered" evidence="5">
    <location>
        <begin position="29"/>
        <end position="48"/>
    </location>
</feature>
<dbReference type="RefSeq" id="WP_068663344.1">
    <property type="nucleotide sequence ID" value="NZ_LYPB01000050.1"/>
</dbReference>
<name>A0A198AI24_9BACL</name>
<sequence>MWLRNKNSLVLSVILSIALVLSACGNPSEKSSGSVPVPSPQQTATKEPVTRIYKDDTGKEVEIPTHPRKVVASYYVGHLLSLGVKPVGTASQFFLDSSYLKDKLAGIEPIGDNGSYNIEKILSLAPDLIIVNEFVKPEEVEKLSKVAPTVTIKYAGNDMFVHLNKLADILGKSAEAKQWVDQYQAKAAKIKSQLTANGKQAETATVLQFMNKQVFAYFENISITIYQTLGFKVPQKVKDMNPDNKTGFAKVSMEVVPDYAADRMFVIKPYDTLTDALYKDVLESTLWKSLPAALNKHVYILDNKWNGNDPISMDAQLDDIVKLLLN</sequence>
<protein>
    <recommendedName>
        <fullName evidence="7">Fe/B12 periplasmic-binding domain-containing protein</fullName>
    </recommendedName>
</protein>
<evidence type="ECO:0000313" key="8">
    <source>
        <dbReference type="EMBL" id="OAS20720.1"/>
    </source>
</evidence>
<evidence type="ECO:0000313" key="9">
    <source>
        <dbReference type="Proteomes" id="UP000078454"/>
    </source>
</evidence>
<dbReference type="OrthoDB" id="2241086at2"/>
<dbReference type="GO" id="GO:0030288">
    <property type="term" value="C:outer membrane-bounded periplasmic space"/>
    <property type="evidence" value="ECO:0007669"/>
    <property type="project" value="TreeGrafter"/>
</dbReference>
<proteinExistence type="inferred from homology"/>
<evidence type="ECO:0000256" key="1">
    <source>
        <dbReference type="ARBA" id="ARBA00004196"/>
    </source>
</evidence>
<keyword evidence="9" id="KW-1185">Reference proteome</keyword>
<gene>
    <name evidence="8" type="ORF">A8708_19495</name>
</gene>
<feature type="signal peptide" evidence="6">
    <location>
        <begin position="1"/>
        <end position="23"/>
    </location>
</feature>
<comment type="caution">
    <text evidence="8">The sequence shown here is derived from an EMBL/GenBank/DDBJ whole genome shotgun (WGS) entry which is preliminary data.</text>
</comment>
<dbReference type="STRING" id="1850517.A8708_19495"/>
<dbReference type="PANTHER" id="PTHR30532:SF26">
    <property type="entry name" value="IRON(3+)-HYDROXAMATE-BINDING PROTEIN FHUD"/>
    <property type="match status" value="1"/>
</dbReference>
<dbReference type="Proteomes" id="UP000078454">
    <property type="component" value="Unassembled WGS sequence"/>
</dbReference>
<evidence type="ECO:0000259" key="7">
    <source>
        <dbReference type="PROSITE" id="PS50983"/>
    </source>
</evidence>
<dbReference type="AlphaFoldDB" id="A0A198AI24"/>
<dbReference type="InterPro" id="IPR002491">
    <property type="entry name" value="ABC_transptr_periplasmic_BD"/>
</dbReference>
<dbReference type="PROSITE" id="PS51257">
    <property type="entry name" value="PROKAR_LIPOPROTEIN"/>
    <property type="match status" value="1"/>
</dbReference>
<evidence type="ECO:0000256" key="6">
    <source>
        <dbReference type="SAM" id="SignalP"/>
    </source>
</evidence>
<keyword evidence="4 6" id="KW-0732">Signal</keyword>
<evidence type="ECO:0000256" key="2">
    <source>
        <dbReference type="ARBA" id="ARBA00008814"/>
    </source>
</evidence>
<dbReference type="PROSITE" id="PS50983">
    <property type="entry name" value="FE_B12_PBP"/>
    <property type="match status" value="1"/>
</dbReference>
<dbReference type="GO" id="GO:1901678">
    <property type="term" value="P:iron coordination entity transport"/>
    <property type="evidence" value="ECO:0007669"/>
    <property type="project" value="UniProtKB-ARBA"/>
</dbReference>
<organism evidence="8 9">
    <name type="scientific">Paenibacillus oryzisoli</name>
    <dbReference type="NCBI Taxonomy" id="1850517"/>
    <lineage>
        <taxon>Bacteria</taxon>
        <taxon>Bacillati</taxon>
        <taxon>Bacillota</taxon>
        <taxon>Bacilli</taxon>
        <taxon>Bacillales</taxon>
        <taxon>Paenibacillaceae</taxon>
        <taxon>Paenibacillus</taxon>
    </lineage>
</organism>
<dbReference type="SUPFAM" id="SSF53807">
    <property type="entry name" value="Helical backbone' metal receptor"/>
    <property type="match status" value="1"/>
</dbReference>
<evidence type="ECO:0000256" key="5">
    <source>
        <dbReference type="SAM" id="MobiDB-lite"/>
    </source>
</evidence>
<reference evidence="8 9" key="1">
    <citation type="submission" date="2016-05" db="EMBL/GenBank/DDBJ databases">
        <title>Paenibacillus sp. 1ZS3-15 nov., isolated from the rhizosphere soil.</title>
        <authorList>
            <person name="Zhang X.X."/>
            <person name="Zhang J."/>
        </authorList>
    </citation>
    <scope>NUCLEOTIDE SEQUENCE [LARGE SCALE GENOMIC DNA]</scope>
    <source>
        <strain evidence="8 9">1ZS3-15</strain>
    </source>
</reference>
<accession>A0A198AI24</accession>
<dbReference type="Pfam" id="PF01497">
    <property type="entry name" value="Peripla_BP_2"/>
    <property type="match status" value="1"/>
</dbReference>
<feature type="chain" id="PRO_5039142488" description="Fe/B12 periplasmic-binding domain-containing protein" evidence="6">
    <location>
        <begin position="24"/>
        <end position="326"/>
    </location>
</feature>
<dbReference type="PANTHER" id="PTHR30532">
    <property type="entry name" value="IRON III DICITRATE-BINDING PERIPLASMIC PROTEIN"/>
    <property type="match status" value="1"/>
</dbReference>
<dbReference type="InterPro" id="IPR051313">
    <property type="entry name" value="Bact_iron-sidero_bind"/>
</dbReference>
<comment type="similarity">
    <text evidence="2">Belongs to the bacterial solute-binding protein 8 family.</text>
</comment>
<evidence type="ECO:0000256" key="4">
    <source>
        <dbReference type="ARBA" id="ARBA00022729"/>
    </source>
</evidence>
<keyword evidence="3" id="KW-0813">Transport</keyword>